<evidence type="ECO:0000313" key="5">
    <source>
        <dbReference type="Proteomes" id="UP001211907"/>
    </source>
</evidence>
<keyword evidence="1 2" id="KW-0539">Nucleus</keyword>
<name>A0AAD5XDJ8_9FUNG</name>
<dbReference type="Pfam" id="PF00046">
    <property type="entry name" value="Homeodomain"/>
    <property type="match status" value="1"/>
</dbReference>
<dbReference type="InterPro" id="IPR001356">
    <property type="entry name" value="HD"/>
</dbReference>
<evidence type="ECO:0000256" key="2">
    <source>
        <dbReference type="RuleBase" id="RU000682"/>
    </source>
</evidence>
<feature type="domain" description="Homeobox" evidence="3">
    <location>
        <begin position="125"/>
        <end position="186"/>
    </location>
</feature>
<dbReference type="GO" id="GO:0003677">
    <property type="term" value="F:DNA binding"/>
    <property type="evidence" value="ECO:0007669"/>
    <property type="project" value="UniProtKB-UniRule"/>
</dbReference>
<keyword evidence="5" id="KW-1185">Reference proteome</keyword>
<keyword evidence="1 2" id="KW-0371">Homeobox</keyword>
<proteinExistence type="predicted"/>
<dbReference type="Proteomes" id="UP001211907">
    <property type="component" value="Unassembled WGS sequence"/>
</dbReference>
<evidence type="ECO:0000313" key="4">
    <source>
        <dbReference type="EMBL" id="KAJ3125026.1"/>
    </source>
</evidence>
<dbReference type="GO" id="GO:0005634">
    <property type="term" value="C:nucleus"/>
    <property type="evidence" value="ECO:0007669"/>
    <property type="project" value="UniProtKB-SubCell"/>
</dbReference>
<evidence type="ECO:0000256" key="1">
    <source>
        <dbReference type="PROSITE-ProRule" id="PRU00108"/>
    </source>
</evidence>
<dbReference type="InterPro" id="IPR009057">
    <property type="entry name" value="Homeodomain-like_sf"/>
</dbReference>
<gene>
    <name evidence="4" type="ORF">HK100_011026</name>
</gene>
<keyword evidence="1 2" id="KW-0238">DNA-binding</keyword>
<dbReference type="SUPFAM" id="SSF46689">
    <property type="entry name" value="Homeodomain-like"/>
    <property type="match status" value="1"/>
</dbReference>
<reference evidence="4" key="1">
    <citation type="submission" date="2020-05" db="EMBL/GenBank/DDBJ databases">
        <title>Phylogenomic resolution of chytrid fungi.</title>
        <authorList>
            <person name="Stajich J.E."/>
            <person name="Amses K."/>
            <person name="Simmons R."/>
            <person name="Seto K."/>
            <person name="Myers J."/>
            <person name="Bonds A."/>
            <person name="Quandt C.A."/>
            <person name="Barry K."/>
            <person name="Liu P."/>
            <person name="Grigoriev I."/>
            <person name="Longcore J.E."/>
            <person name="James T.Y."/>
        </authorList>
    </citation>
    <scope>NUCLEOTIDE SEQUENCE</scope>
    <source>
        <strain evidence="4">JEL0513</strain>
    </source>
</reference>
<sequence>MEGNKTRFLQTVLDDNDNTETISSLVVSDSDIGVPDLAPAIGSPNSSLSTYSCNERTNESAKANVYLHTAYSYPCSSRRVVVSVPDPQVHNAFRAPIESVENPQFVIVKIPQKTPPHNQNNRFLTGSNSQASLLSQAQLLALERIYAEKTQAPTTTQYYKLASALAMNQREVMLWFRKRRMSAAAF</sequence>
<protein>
    <recommendedName>
        <fullName evidence="3">Homeobox domain-containing protein</fullName>
    </recommendedName>
</protein>
<dbReference type="CDD" id="cd00086">
    <property type="entry name" value="homeodomain"/>
    <property type="match status" value="1"/>
</dbReference>
<dbReference type="Gene3D" id="1.10.10.60">
    <property type="entry name" value="Homeodomain-like"/>
    <property type="match status" value="1"/>
</dbReference>
<evidence type="ECO:0000259" key="3">
    <source>
        <dbReference type="PROSITE" id="PS50071"/>
    </source>
</evidence>
<dbReference type="AlphaFoldDB" id="A0AAD5XDJ8"/>
<dbReference type="PROSITE" id="PS50071">
    <property type="entry name" value="HOMEOBOX_2"/>
    <property type="match status" value="1"/>
</dbReference>
<accession>A0AAD5XDJ8</accession>
<comment type="caution">
    <text evidence="4">The sequence shown here is derived from an EMBL/GenBank/DDBJ whole genome shotgun (WGS) entry which is preliminary data.</text>
</comment>
<dbReference type="EMBL" id="JADGJH010000634">
    <property type="protein sequence ID" value="KAJ3125026.1"/>
    <property type="molecule type" value="Genomic_DNA"/>
</dbReference>
<organism evidence="4 5">
    <name type="scientific">Physocladia obscura</name>
    <dbReference type="NCBI Taxonomy" id="109957"/>
    <lineage>
        <taxon>Eukaryota</taxon>
        <taxon>Fungi</taxon>
        <taxon>Fungi incertae sedis</taxon>
        <taxon>Chytridiomycota</taxon>
        <taxon>Chytridiomycota incertae sedis</taxon>
        <taxon>Chytridiomycetes</taxon>
        <taxon>Chytridiales</taxon>
        <taxon>Chytriomycetaceae</taxon>
        <taxon>Physocladia</taxon>
    </lineage>
</organism>
<comment type="subcellular location">
    <subcellularLocation>
        <location evidence="1 2">Nucleus</location>
    </subcellularLocation>
</comment>